<evidence type="ECO:0000256" key="18">
    <source>
        <dbReference type="ARBA" id="ARBA00047493"/>
    </source>
</evidence>
<keyword evidence="10" id="KW-0479">Metal-binding</keyword>
<dbReference type="GO" id="GO:0046656">
    <property type="term" value="P:folic acid biosynthetic process"/>
    <property type="evidence" value="ECO:0007669"/>
    <property type="project" value="UniProtKB-KW"/>
</dbReference>
<dbReference type="InterPro" id="IPR001645">
    <property type="entry name" value="Folylpolyglutamate_synth"/>
</dbReference>
<comment type="pathway">
    <text evidence="4">Cofactor biosynthesis; tetrahydrofolylpolyglutamate biosynthesis.</text>
</comment>
<dbReference type="Gene3D" id="3.90.190.20">
    <property type="entry name" value="Mur ligase, C-terminal domain"/>
    <property type="match status" value="1"/>
</dbReference>
<name>A0A7C0U3D0_DESA2</name>
<evidence type="ECO:0000256" key="12">
    <source>
        <dbReference type="ARBA" id="ARBA00022840"/>
    </source>
</evidence>
<reference evidence="25" key="1">
    <citation type="journal article" date="2020" name="mSystems">
        <title>Genome- and Community-Level Interaction Insights into Carbon Utilization and Element Cycling Functions of Hydrothermarchaeota in Hydrothermal Sediment.</title>
        <authorList>
            <person name="Zhou Z."/>
            <person name="Liu Y."/>
            <person name="Xu W."/>
            <person name="Pan J."/>
            <person name="Luo Z.H."/>
            <person name="Li M."/>
        </authorList>
    </citation>
    <scope>NUCLEOTIDE SEQUENCE [LARGE SCALE GENOMIC DNA]</scope>
    <source>
        <strain evidence="25">HyVt-233</strain>
    </source>
</reference>
<dbReference type="GO" id="GO:0008841">
    <property type="term" value="F:dihydrofolate synthase activity"/>
    <property type="evidence" value="ECO:0007669"/>
    <property type="project" value="UniProtKB-EC"/>
</dbReference>
<comment type="function">
    <text evidence="2">Functions in two distinct reactions of the de novo folate biosynthetic pathway. Catalyzes the addition of a glutamate residue to dihydropteroate (7,8-dihydropteroate or H2Pte) to form dihydrofolate (7,8-dihydrofolate monoglutamate or H2Pte-Glu). Also catalyzes successive additions of L-glutamate to tetrahydrofolate or 10-formyltetrahydrofolate or 5,10-methylenetetrahydrofolate, leading to folylpolyglutamate derivatives.</text>
</comment>
<dbReference type="SUPFAM" id="SSF53623">
    <property type="entry name" value="MurD-like peptide ligases, catalytic domain"/>
    <property type="match status" value="1"/>
</dbReference>
<comment type="catalytic activity">
    <reaction evidence="20">
        <text>(6R)-5,10-methylenetetrahydrofolyl-(gamma-L-Glu)(n) + L-glutamate + ATP = (6R)-5,10-methylenetetrahydrofolyl-(gamma-L-Glu)(n+1) + ADP + phosphate + H(+)</text>
        <dbReference type="Rhea" id="RHEA:51912"/>
        <dbReference type="Rhea" id="RHEA-COMP:13257"/>
        <dbReference type="Rhea" id="RHEA-COMP:13258"/>
        <dbReference type="ChEBI" id="CHEBI:15378"/>
        <dbReference type="ChEBI" id="CHEBI:29985"/>
        <dbReference type="ChEBI" id="CHEBI:30616"/>
        <dbReference type="ChEBI" id="CHEBI:43474"/>
        <dbReference type="ChEBI" id="CHEBI:136572"/>
        <dbReference type="ChEBI" id="CHEBI:456216"/>
        <dbReference type="EC" id="6.3.2.17"/>
    </reaction>
</comment>
<dbReference type="InterPro" id="IPR036565">
    <property type="entry name" value="Mur-like_cat_sf"/>
</dbReference>
<evidence type="ECO:0000256" key="13">
    <source>
        <dbReference type="ARBA" id="ARBA00022842"/>
    </source>
</evidence>
<keyword evidence="11 22" id="KW-0547">Nucleotide-binding</keyword>
<protein>
    <recommendedName>
        <fullName evidence="8">Dihydrofolate synthase/folylpolyglutamate synthase</fullName>
        <ecNumber evidence="6">6.3.2.12</ecNumber>
        <ecNumber evidence="7">6.3.2.17</ecNumber>
    </recommendedName>
    <alternativeName>
        <fullName evidence="17">Folylpoly-gamma-glutamate synthetase-dihydrofolate synthetase</fullName>
    </alternativeName>
    <alternativeName>
        <fullName evidence="15">Folylpolyglutamate synthetase</fullName>
    </alternativeName>
    <alternativeName>
        <fullName evidence="16">Tetrahydrofolylpolyglutamate synthase</fullName>
    </alternativeName>
</protein>
<evidence type="ECO:0000256" key="5">
    <source>
        <dbReference type="ARBA" id="ARBA00008276"/>
    </source>
</evidence>
<keyword evidence="9 22" id="KW-0436">Ligase</keyword>
<comment type="similarity">
    <text evidence="5 22">Belongs to the folylpolyglutamate synthase family.</text>
</comment>
<dbReference type="NCBIfam" id="TIGR01499">
    <property type="entry name" value="folC"/>
    <property type="match status" value="1"/>
</dbReference>
<evidence type="ECO:0000256" key="10">
    <source>
        <dbReference type="ARBA" id="ARBA00022723"/>
    </source>
</evidence>
<keyword evidence="13" id="KW-0460">Magnesium</keyword>
<keyword evidence="12 22" id="KW-0067">ATP-binding</keyword>
<gene>
    <name evidence="25" type="ORF">ENG63_05955</name>
</gene>
<dbReference type="GO" id="GO:0004326">
    <property type="term" value="F:tetrahydrofolylpolyglutamate synthase activity"/>
    <property type="evidence" value="ECO:0007669"/>
    <property type="project" value="UniProtKB-EC"/>
</dbReference>
<evidence type="ECO:0000256" key="6">
    <source>
        <dbReference type="ARBA" id="ARBA00013023"/>
    </source>
</evidence>
<evidence type="ECO:0000256" key="9">
    <source>
        <dbReference type="ARBA" id="ARBA00022598"/>
    </source>
</evidence>
<evidence type="ECO:0000256" key="4">
    <source>
        <dbReference type="ARBA" id="ARBA00005150"/>
    </source>
</evidence>
<feature type="domain" description="Mur ligase central" evidence="24">
    <location>
        <begin position="44"/>
        <end position="259"/>
    </location>
</feature>
<evidence type="ECO:0000256" key="3">
    <source>
        <dbReference type="ARBA" id="ARBA00004799"/>
    </source>
</evidence>
<sequence length="423" mass="47467">MYYKEAINFINKLQAKGIKPRLDNIALALSYFGQPQLHFSAIHIAGTNGKGSTAVILAKILETAGYKVGLFTSPHLHSVRERIQINSKLISKEEFAFFVKEIKRYLSNNELTYFEFLTLLCFIYFAENKVDLAVIETGMGGRLDATNLLLPKVSIITNIAIEHQRWLGCSLKKIAFEKAGIIKSKRPLLTGVTQKHLISLFSKICQIKKAPIYRLGKDIKHYKTKIGFNYLGIKKYIPSLSLNLFGPHQIKNATLALGAIELLENQGFLIEEKAIRIALKTVTWPGRWEVVNEKPKVVLDGAHNPAGISALKKTLSLCQFNNLILILGIMKDKNIKKMIKILFPLANILILTAPKIERAADPEFLKKVVQKYNQKIEIKTIPSIPKAIKIALSIAHPDDLVLITGSLYTVAEAREVFIKCIPE</sequence>
<dbReference type="SUPFAM" id="SSF53244">
    <property type="entry name" value="MurD-like peptide ligases, peptide-binding domain"/>
    <property type="match status" value="1"/>
</dbReference>
<evidence type="ECO:0000256" key="14">
    <source>
        <dbReference type="ARBA" id="ARBA00022909"/>
    </source>
</evidence>
<keyword evidence="14" id="KW-0289">Folate biosynthesis</keyword>
<comment type="cofactor">
    <cofactor evidence="1">
        <name>Mg(2+)</name>
        <dbReference type="ChEBI" id="CHEBI:18420"/>
    </cofactor>
</comment>
<dbReference type="PROSITE" id="PS01011">
    <property type="entry name" value="FOLYLPOLYGLU_SYNT_1"/>
    <property type="match status" value="1"/>
</dbReference>
<evidence type="ECO:0000256" key="1">
    <source>
        <dbReference type="ARBA" id="ARBA00001946"/>
    </source>
</evidence>
<dbReference type="InterPro" id="IPR018109">
    <property type="entry name" value="Folylpolyglutamate_synth_CS"/>
</dbReference>
<dbReference type="FunFam" id="3.40.1190.10:FF:000011">
    <property type="entry name" value="Folylpolyglutamate synthase/dihydrofolate synthase"/>
    <property type="match status" value="1"/>
</dbReference>
<evidence type="ECO:0000256" key="11">
    <source>
        <dbReference type="ARBA" id="ARBA00022741"/>
    </source>
</evidence>
<dbReference type="EC" id="6.3.2.17" evidence="7"/>
<evidence type="ECO:0000256" key="17">
    <source>
        <dbReference type="ARBA" id="ARBA00032510"/>
    </source>
</evidence>
<comment type="catalytic activity">
    <reaction evidence="19">
        <text>10-formyltetrahydrofolyl-(gamma-L-Glu)(n) + L-glutamate + ATP = 10-formyltetrahydrofolyl-(gamma-L-Glu)(n+1) + ADP + phosphate + H(+)</text>
        <dbReference type="Rhea" id="RHEA:51904"/>
        <dbReference type="Rhea" id="RHEA-COMP:13088"/>
        <dbReference type="Rhea" id="RHEA-COMP:14300"/>
        <dbReference type="ChEBI" id="CHEBI:15378"/>
        <dbReference type="ChEBI" id="CHEBI:29985"/>
        <dbReference type="ChEBI" id="CHEBI:30616"/>
        <dbReference type="ChEBI" id="CHEBI:43474"/>
        <dbReference type="ChEBI" id="CHEBI:134413"/>
        <dbReference type="ChEBI" id="CHEBI:456216"/>
        <dbReference type="EC" id="6.3.2.17"/>
    </reaction>
</comment>
<evidence type="ECO:0000256" key="8">
    <source>
        <dbReference type="ARBA" id="ARBA00019357"/>
    </source>
</evidence>
<evidence type="ECO:0000256" key="7">
    <source>
        <dbReference type="ARBA" id="ARBA00013025"/>
    </source>
</evidence>
<comment type="caution">
    <text evidence="25">The sequence shown here is derived from an EMBL/GenBank/DDBJ whole genome shotgun (WGS) entry which is preliminary data.</text>
</comment>
<evidence type="ECO:0000313" key="25">
    <source>
        <dbReference type="EMBL" id="HDD44385.1"/>
    </source>
</evidence>
<evidence type="ECO:0000256" key="15">
    <source>
        <dbReference type="ARBA" id="ARBA00030048"/>
    </source>
</evidence>
<evidence type="ECO:0000256" key="20">
    <source>
        <dbReference type="ARBA" id="ARBA00049035"/>
    </source>
</evidence>
<proteinExistence type="inferred from homology"/>
<dbReference type="PROSITE" id="PS01012">
    <property type="entry name" value="FOLYLPOLYGLU_SYNT_2"/>
    <property type="match status" value="1"/>
</dbReference>
<dbReference type="AlphaFoldDB" id="A0A7C0U3D0"/>
<comment type="catalytic activity">
    <reaction evidence="21">
        <text>7,8-dihydropteroate + L-glutamate + ATP = 7,8-dihydrofolate + ADP + phosphate + H(+)</text>
        <dbReference type="Rhea" id="RHEA:23584"/>
        <dbReference type="ChEBI" id="CHEBI:15378"/>
        <dbReference type="ChEBI" id="CHEBI:17839"/>
        <dbReference type="ChEBI" id="CHEBI:29985"/>
        <dbReference type="ChEBI" id="CHEBI:30616"/>
        <dbReference type="ChEBI" id="CHEBI:43474"/>
        <dbReference type="ChEBI" id="CHEBI:57451"/>
        <dbReference type="ChEBI" id="CHEBI:456216"/>
        <dbReference type="EC" id="6.3.2.12"/>
    </reaction>
</comment>
<dbReference type="GO" id="GO:0005524">
    <property type="term" value="F:ATP binding"/>
    <property type="evidence" value="ECO:0007669"/>
    <property type="project" value="UniProtKB-KW"/>
</dbReference>
<dbReference type="UniPathway" id="UPA00077">
    <property type="reaction ID" value="UER00157"/>
</dbReference>
<dbReference type="Pfam" id="PF02875">
    <property type="entry name" value="Mur_ligase_C"/>
    <property type="match status" value="1"/>
</dbReference>
<dbReference type="Pfam" id="PF08245">
    <property type="entry name" value="Mur_ligase_M"/>
    <property type="match status" value="1"/>
</dbReference>
<dbReference type="GO" id="GO:0046872">
    <property type="term" value="F:metal ion binding"/>
    <property type="evidence" value="ECO:0007669"/>
    <property type="project" value="UniProtKB-KW"/>
</dbReference>
<dbReference type="GO" id="GO:0046654">
    <property type="term" value="P:tetrahydrofolate biosynthetic process"/>
    <property type="evidence" value="ECO:0007669"/>
    <property type="project" value="UniProtKB-UniPathway"/>
</dbReference>
<dbReference type="EC" id="6.3.2.12" evidence="6"/>
<accession>A0A7C0U3D0</accession>
<dbReference type="EMBL" id="DRBS01000231">
    <property type="protein sequence ID" value="HDD44385.1"/>
    <property type="molecule type" value="Genomic_DNA"/>
</dbReference>
<evidence type="ECO:0000256" key="21">
    <source>
        <dbReference type="ARBA" id="ARBA00049161"/>
    </source>
</evidence>
<dbReference type="PIRSF" id="PIRSF001563">
    <property type="entry name" value="Folylpolyglu_synth"/>
    <property type="match status" value="1"/>
</dbReference>
<dbReference type="GO" id="GO:0005737">
    <property type="term" value="C:cytoplasm"/>
    <property type="evidence" value="ECO:0007669"/>
    <property type="project" value="TreeGrafter"/>
</dbReference>
<evidence type="ECO:0000259" key="24">
    <source>
        <dbReference type="Pfam" id="PF08245"/>
    </source>
</evidence>
<dbReference type="PANTHER" id="PTHR11136">
    <property type="entry name" value="FOLYLPOLYGLUTAMATE SYNTHASE-RELATED"/>
    <property type="match status" value="1"/>
</dbReference>
<evidence type="ECO:0000256" key="16">
    <source>
        <dbReference type="ARBA" id="ARBA00030592"/>
    </source>
</evidence>
<evidence type="ECO:0000256" key="19">
    <source>
        <dbReference type="ARBA" id="ARBA00047808"/>
    </source>
</evidence>
<dbReference type="InterPro" id="IPR004101">
    <property type="entry name" value="Mur_ligase_C"/>
</dbReference>
<dbReference type="Proteomes" id="UP000886289">
    <property type="component" value="Unassembled WGS sequence"/>
</dbReference>
<dbReference type="Gene3D" id="3.40.1190.10">
    <property type="entry name" value="Mur-like, catalytic domain"/>
    <property type="match status" value="1"/>
</dbReference>
<dbReference type="InterPro" id="IPR013221">
    <property type="entry name" value="Mur_ligase_cen"/>
</dbReference>
<organism evidence="25">
    <name type="scientific">Desulfofervidus auxilii</name>
    <dbReference type="NCBI Taxonomy" id="1621989"/>
    <lineage>
        <taxon>Bacteria</taxon>
        <taxon>Pseudomonadati</taxon>
        <taxon>Thermodesulfobacteriota</taxon>
        <taxon>Candidatus Desulfofervidia</taxon>
        <taxon>Candidatus Desulfofervidales</taxon>
        <taxon>Candidatus Desulfofervidaceae</taxon>
        <taxon>Candidatus Desulfofervidus</taxon>
    </lineage>
</organism>
<comment type="pathway">
    <text evidence="3">Cofactor biosynthesis; tetrahydrofolate biosynthesis; 7,8-dihydrofolate from 2-amino-4-hydroxy-6-hydroxymethyl-7,8-dihydropteridine diphosphate and 4-aminobenzoate: step 2/2.</text>
</comment>
<dbReference type="InterPro" id="IPR036615">
    <property type="entry name" value="Mur_ligase_C_dom_sf"/>
</dbReference>
<dbReference type="PANTHER" id="PTHR11136:SF0">
    <property type="entry name" value="DIHYDROFOLATE SYNTHETASE-RELATED"/>
    <property type="match status" value="1"/>
</dbReference>
<comment type="catalytic activity">
    <reaction evidence="18">
        <text>(6S)-5,6,7,8-tetrahydrofolyl-(gamma-L-Glu)(n) + L-glutamate + ATP = (6S)-5,6,7,8-tetrahydrofolyl-(gamma-L-Glu)(n+1) + ADP + phosphate + H(+)</text>
        <dbReference type="Rhea" id="RHEA:10580"/>
        <dbReference type="Rhea" id="RHEA-COMP:14738"/>
        <dbReference type="Rhea" id="RHEA-COMP:14740"/>
        <dbReference type="ChEBI" id="CHEBI:15378"/>
        <dbReference type="ChEBI" id="CHEBI:29985"/>
        <dbReference type="ChEBI" id="CHEBI:30616"/>
        <dbReference type="ChEBI" id="CHEBI:43474"/>
        <dbReference type="ChEBI" id="CHEBI:141005"/>
        <dbReference type="ChEBI" id="CHEBI:456216"/>
        <dbReference type="EC" id="6.3.2.17"/>
    </reaction>
</comment>
<evidence type="ECO:0000256" key="22">
    <source>
        <dbReference type="PIRNR" id="PIRNR001563"/>
    </source>
</evidence>
<feature type="domain" description="Mur ligase C-terminal" evidence="23">
    <location>
        <begin position="286"/>
        <end position="406"/>
    </location>
</feature>
<evidence type="ECO:0000256" key="2">
    <source>
        <dbReference type="ARBA" id="ARBA00002714"/>
    </source>
</evidence>
<evidence type="ECO:0000259" key="23">
    <source>
        <dbReference type="Pfam" id="PF02875"/>
    </source>
</evidence>